<name>A0A8H6ZF30_9AGAR</name>
<dbReference type="OrthoDB" id="2745898at2759"/>
<dbReference type="EMBL" id="JACAZH010000001">
    <property type="protein sequence ID" value="KAF7377828.1"/>
    <property type="molecule type" value="Genomic_DNA"/>
</dbReference>
<dbReference type="InterPro" id="IPR032675">
    <property type="entry name" value="LRR_dom_sf"/>
</dbReference>
<evidence type="ECO:0000313" key="2">
    <source>
        <dbReference type="Proteomes" id="UP000623467"/>
    </source>
</evidence>
<dbReference type="Proteomes" id="UP000623467">
    <property type="component" value="Unassembled WGS sequence"/>
</dbReference>
<reference evidence="1" key="1">
    <citation type="submission" date="2020-05" db="EMBL/GenBank/DDBJ databases">
        <title>Mycena genomes resolve the evolution of fungal bioluminescence.</title>
        <authorList>
            <person name="Tsai I.J."/>
        </authorList>
    </citation>
    <scope>NUCLEOTIDE SEQUENCE</scope>
    <source>
        <strain evidence="1">160909Yilan</strain>
    </source>
</reference>
<evidence type="ECO:0000313" key="1">
    <source>
        <dbReference type="EMBL" id="KAF7377828.1"/>
    </source>
</evidence>
<comment type="caution">
    <text evidence="1">The sequence shown here is derived from an EMBL/GenBank/DDBJ whole genome shotgun (WGS) entry which is preliminary data.</text>
</comment>
<accession>A0A8H6ZF30</accession>
<gene>
    <name evidence="1" type="ORF">MSAN_00206300</name>
</gene>
<dbReference type="AlphaFoldDB" id="A0A8H6ZF30"/>
<sequence length="388" mass="43171">MLAQELIDAIIDKVPRNKLTTCSLVAKSFLVPSQQRLFASLSLFTAPLRIAGPPKGEQILAAFENAVELFTMSPHLSKYVRSLALCLTPSLRNFGAVESVLRTLPKLRSICFLANAHHGVAFNWQEMPASVKSLLKDFIVHPTLRHLSFSYMAGIPSSIIIHAASSLHSLSFFGTSAQDHPESTSHISGSYDSLRALSITAVADPVHPWVSVFDLDIHQYLRGLRDFSLTICRNAYSSDWSPLLLESNAPTTLQYLKLAFQFPLPILDFPSFPALQELEIVFQVGRPTLPLELSDLLVNVATAAPLLESLSFKVETTTFLRMTYMWTGDSEPYSPFGSPDFAKQLPHLRRLHWSRNTGNAFDDGFEDYIGKKFPGPREAKILTFSSTE</sequence>
<keyword evidence="2" id="KW-1185">Reference proteome</keyword>
<evidence type="ECO:0008006" key="3">
    <source>
        <dbReference type="Google" id="ProtNLM"/>
    </source>
</evidence>
<dbReference type="SUPFAM" id="SSF52047">
    <property type="entry name" value="RNI-like"/>
    <property type="match status" value="1"/>
</dbReference>
<dbReference type="Gene3D" id="3.80.10.10">
    <property type="entry name" value="Ribonuclease Inhibitor"/>
    <property type="match status" value="1"/>
</dbReference>
<protein>
    <recommendedName>
        <fullName evidence="3">F-box domain-containing protein</fullName>
    </recommendedName>
</protein>
<proteinExistence type="predicted"/>
<organism evidence="1 2">
    <name type="scientific">Mycena sanguinolenta</name>
    <dbReference type="NCBI Taxonomy" id="230812"/>
    <lineage>
        <taxon>Eukaryota</taxon>
        <taxon>Fungi</taxon>
        <taxon>Dikarya</taxon>
        <taxon>Basidiomycota</taxon>
        <taxon>Agaricomycotina</taxon>
        <taxon>Agaricomycetes</taxon>
        <taxon>Agaricomycetidae</taxon>
        <taxon>Agaricales</taxon>
        <taxon>Marasmiineae</taxon>
        <taxon>Mycenaceae</taxon>
        <taxon>Mycena</taxon>
    </lineage>
</organism>